<dbReference type="EMBL" id="JACGCM010001210">
    <property type="protein sequence ID" value="KAF6158997.1"/>
    <property type="molecule type" value="Genomic_DNA"/>
</dbReference>
<dbReference type="AlphaFoldDB" id="A0A7J7MVZ8"/>
<protein>
    <submittedName>
        <fullName evidence="2">Uncharacterized protein</fullName>
    </submittedName>
</protein>
<comment type="caution">
    <text evidence="2">The sequence shown here is derived from an EMBL/GenBank/DDBJ whole genome shotgun (WGS) entry which is preliminary data.</text>
</comment>
<evidence type="ECO:0000313" key="2">
    <source>
        <dbReference type="EMBL" id="KAF6158997.1"/>
    </source>
</evidence>
<feature type="region of interest" description="Disordered" evidence="1">
    <location>
        <begin position="24"/>
        <end position="68"/>
    </location>
</feature>
<evidence type="ECO:0000256" key="1">
    <source>
        <dbReference type="SAM" id="MobiDB-lite"/>
    </source>
</evidence>
<sequence length="181" mass="19256">MASPCLQSIDFDNVGAMNVTVNSQNLYDNPNVGPTEATSRGNTTGFQAPPSATSKSFAPSGNFSTTQPHRISISIDNESITESARSWSLSLIDSDGTSFDQFVKQTGMRLTISNHGISNTINRDISQACLIMNTALLATGNLINTNVILEFDYFTTTVNSSAILSANTTDSAGASIDQFVE</sequence>
<keyword evidence="3" id="KW-1185">Reference proteome</keyword>
<organism evidence="2 3">
    <name type="scientific">Kingdonia uniflora</name>
    <dbReference type="NCBI Taxonomy" id="39325"/>
    <lineage>
        <taxon>Eukaryota</taxon>
        <taxon>Viridiplantae</taxon>
        <taxon>Streptophyta</taxon>
        <taxon>Embryophyta</taxon>
        <taxon>Tracheophyta</taxon>
        <taxon>Spermatophyta</taxon>
        <taxon>Magnoliopsida</taxon>
        <taxon>Ranunculales</taxon>
        <taxon>Circaeasteraceae</taxon>
        <taxon>Kingdonia</taxon>
    </lineage>
</organism>
<accession>A0A7J7MVZ8</accession>
<gene>
    <name evidence="2" type="ORF">GIB67_042078</name>
</gene>
<proteinExistence type="predicted"/>
<reference evidence="2 3" key="1">
    <citation type="journal article" date="2020" name="IScience">
        <title>Genome Sequencing of the Endangered Kingdonia uniflora (Circaeasteraceae, Ranunculales) Reveals Potential Mechanisms of Evolutionary Specialization.</title>
        <authorList>
            <person name="Sun Y."/>
            <person name="Deng T."/>
            <person name="Zhang A."/>
            <person name="Moore M.J."/>
            <person name="Landis J.B."/>
            <person name="Lin N."/>
            <person name="Zhang H."/>
            <person name="Zhang X."/>
            <person name="Huang J."/>
            <person name="Zhang X."/>
            <person name="Sun H."/>
            <person name="Wang H."/>
        </authorList>
    </citation>
    <scope>NUCLEOTIDE SEQUENCE [LARGE SCALE GENOMIC DNA]</scope>
    <source>
        <strain evidence="2">TB1705</strain>
        <tissue evidence="2">Leaf</tissue>
    </source>
</reference>
<dbReference type="Proteomes" id="UP000541444">
    <property type="component" value="Unassembled WGS sequence"/>
</dbReference>
<feature type="compositionally biased region" description="Polar residues" evidence="1">
    <location>
        <begin position="36"/>
        <end position="68"/>
    </location>
</feature>
<evidence type="ECO:0000313" key="3">
    <source>
        <dbReference type="Proteomes" id="UP000541444"/>
    </source>
</evidence>
<name>A0A7J7MVZ8_9MAGN</name>